<gene>
    <name evidence="1" type="ORF">H3H39_07900</name>
</gene>
<dbReference type="RefSeq" id="WP_182152817.1">
    <property type="nucleotide sequence ID" value="NZ_JACEZU010000003.1"/>
</dbReference>
<organism evidence="1 2">
    <name type="scientific">Rugamonas apoptosis</name>
    <dbReference type="NCBI Taxonomy" id="2758570"/>
    <lineage>
        <taxon>Bacteria</taxon>
        <taxon>Pseudomonadati</taxon>
        <taxon>Pseudomonadota</taxon>
        <taxon>Betaproteobacteria</taxon>
        <taxon>Burkholderiales</taxon>
        <taxon>Oxalobacteraceae</taxon>
        <taxon>Telluria group</taxon>
        <taxon>Rugamonas</taxon>
    </lineage>
</organism>
<evidence type="ECO:0000313" key="2">
    <source>
        <dbReference type="Proteomes" id="UP000573499"/>
    </source>
</evidence>
<dbReference type="EMBL" id="JACEZU010000003">
    <property type="protein sequence ID" value="MBA5686977.1"/>
    <property type="molecule type" value="Genomic_DNA"/>
</dbReference>
<sequence length="106" mass="11095">MKKSTNNAPPALPIRFGMTDGSNAHLLVDARGEIIGELFGIVTGISVADAHNSPLCANGVRTAEYLVNAVNSYGEMILALRTISATAQGKRIPALAFDTLKKAGEV</sequence>
<name>A0A7W2F8B2_9BURK</name>
<evidence type="ECO:0000313" key="1">
    <source>
        <dbReference type="EMBL" id="MBA5686977.1"/>
    </source>
</evidence>
<dbReference type="AlphaFoldDB" id="A0A7W2F8B2"/>
<comment type="caution">
    <text evidence="1">The sequence shown here is derived from an EMBL/GenBank/DDBJ whole genome shotgun (WGS) entry which is preliminary data.</text>
</comment>
<keyword evidence="2" id="KW-1185">Reference proteome</keyword>
<accession>A0A7W2F8B2</accession>
<proteinExistence type="predicted"/>
<protein>
    <submittedName>
        <fullName evidence="1">Uncharacterized protein</fullName>
    </submittedName>
</protein>
<dbReference type="Proteomes" id="UP000573499">
    <property type="component" value="Unassembled WGS sequence"/>
</dbReference>
<reference evidence="1 2" key="1">
    <citation type="submission" date="2020-07" db="EMBL/GenBank/DDBJ databases">
        <title>Novel species isolated from subtropical streams in China.</title>
        <authorList>
            <person name="Lu H."/>
        </authorList>
    </citation>
    <scope>NUCLEOTIDE SEQUENCE [LARGE SCALE GENOMIC DNA]</scope>
    <source>
        <strain evidence="1 2">LX47W</strain>
    </source>
</reference>